<dbReference type="PANTHER" id="PTHR42760:SF115">
    <property type="entry name" value="3-OXOACYL-[ACYL-CARRIER-PROTEIN] REDUCTASE FABG"/>
    <property type="match status" value="1"/>
</dbReference>
<evidence type="ECO:0000256" key="2">
    <source>
        <dbReference type="ARBA" id="ARBA00023002"/>
    </source>
</evidence>
<evidence type="ECO:0000256" key="1">
    <source>
        <dbReference type="ARBA" id="ARBA00006484"/>
    </source>
</evidence>
<dbReference type="PANTHER" id="PTHR42760">
    <property type="entry name" value="SHORT-CHAIN DEHYDROGENASES/REDUCTASES FAMILY MEMBER"/>
    <property type="match status" value="1"/>
</dbReference>
<reference evidence="4 5" key="1">
    <citation type="submission" date="2021-01" db="EMBL/GenBank/DDBJ databases">
        <title>Whole genome shotgun sequence of Verrucosispora qiuiae NBRC 106684.</title>
        <authorList>
            <person name="Komaki H."/>
            <person name="Tamura T."/>
        </authorList>
    </citation>
    <scope>NUCLEOTIDE SEQUENCE [LARGE SCALE GENOMIC DNA]</scope>
    <source>
        <strain evidence="4 5">NBRC 106684</strain>
    </source>
</reference>
<name>A0ABQ4JEG8_9ACTN</name>
<sequence>MQNKSVLITGAGIGIGAACAEAFAKAGYRVVLTDVLVQEGHATTEALRQAGYDAEFAELDVIDSEQAAAVVRRTQRDGFSAVVANAGIAKRQPFETMSDAEWNRTIEVNLNGSMRVFRAAVPAMVARGGGSLISLSSISGVAYGWGEHVHYSSSKAAVIGLARALAVEFGPKNIRSNAIAPGFIRTAQSLDPKHSLGEEGLRKAVDAVPLGRVGEPAEVADVAVFLASDAARYVTGQVIVVDGGLLVRQG</sequence>
<comment type="similarity">
    <text evidence="1">Belongs to the short-chain dehydrogenases/reductases (SDR) family.</text>
</comment>
<dbReference type="Gene3D" id="3.40.50.720">
    <property type="entry name" value="NAD(P)-binding Rossmann-like Domain"/>
    <property type="match status" value="1"/>
</dbReference>
<dbReference type="PRINTS" id="PR00081">
    <property type="entry name" value="GDHRDH"/>
</dbReference>
<keyword evidence="2" id="KW-0560">Oxidoreductase</keyword>
<feature type="domain" description="Ketoreductase" evidence="3">
    <location>
        <begin position="4"/>
        <end position="187"/>
    </location>
</feature>
<evidence type="ECO:0000313" key="5">
    <source>
        <dbReference type="Proteomes" id="UP000653076"/>
    </source>
</evidence>
<dbReference type="InterPro" id="IPR020904">
    <property type="entry name" value="Sc_DH/Rdtase_CS"/>
</dbReference>
<proteinExistence type="inferred from homology"/>
<keyword evidence="5" id="KW-1185">Reference proteome</keyword>
<evidence type="ECO:0000259" key="3">
    <source>
        <dbReference type="SMART" id="SM00822"/>
    </source>
</evidence>
<dbReference type="InterPro" id="IPR036291">
    <property type="entry name" value="NAD(P)-bd_dom_sf"/>
</dbReference>
<accession>A0ABQ4JEG8</accession>
<comment type="caution">
    <text evidence="4">The sequence shown here is derived from an EMBL/GenBank/DDBJ whole genome shotgun (WGS) entry which is preliminary data.</text>
</comment>
<dbReference type="PROSITE" id="PS51257">
    <property type="entry name" value="PROKAR_LIPOPROTEIN"/>
    <property type="match status" value="1"/>
</dbReference>
<dbReference type="PROSITE" id="PS00061">
    <property type="entry name" value="ADH_SHORT"/>
    <property type="match status" value="1"/>
</dbReference>
<evidence type="ECO:0000313" key="4">
    <source>
        <dbReference type="EMBL" id="GIJ28534.1"/>
    </source>
</evidence>
<gene>
    <name evidence="4" type="ORF">Vqi01_36960</name>
</gene>
<dbReference type="InterPro" id="IPR002347">
    <property type="entry name" value="SDR_fam"/>
</dbReference>
<dbReference type="EMBL" id="BOPC01000050">
    <property type="protein sequence ID" value="GIJ28534.1"/>
    <property type="molecule type" value="Genomic_DNA"/>
</dbReference>
<dbReference type="Proteomes" id="UP000653076">
    <property type="component" value="Unassembled WGS sequence"/>
</dbReference>
<dbReference type="SUPFAM" id="SSF51735">
    <property type="entry name" value="NAD(P)-binding Rossmann-fold domains"/>
    <property type="match status" value="1"/>
</dbReference>
<dbReference type="PRINTS" id="PR00080">
    <property type="entry name" value="SDRFAMILY"/>
</dbReference>
<protein>
    <submittedName>
        <fullName evidence="4">Short-chain dehydrogenase</fullName>
    </submittedName>
</protein>
<dbReference type="RefSeq" id="WP_204036041.1">
    <property type="nucleotide sequence ID" value="NZ_BOPC01000050.1"/>
</dbReference>
<dbReference type="InterPro" id="IPR057326">
    <property type="entry name" value="KR_dom"/>
</dbReference>
<organism evidence="4 5">
    <name type="scientific">Micromonospora qiuiae</name>
    <dbReference type="NCBI Taxonomy" id="502268"/>
    <lineage>
        <taxon>Bacteria</taxon>
        <taxon>Bacillati</taxon>
        <taxon>Actinomycetota</taxon>
        <taxon>Actinomycetes</taxon>
        <taxon>Micromonosporales</taxon>
        <taxon>Micromonosporaceae</taxon>
        <taxon>Micromonospora</taxon>
    </lineage>
</organism>
<dbReference type="SMART" id="SM00822">
    <property type="entry name" value="PKS_KR"/>
    <property type="match status" value="1"/>
</dbReference>
<dbReference type="Pfam" id="PF13561">
    <property type="entry name" value="adh_short_C2"/>
    <property type="match status" value="1"/>
</dbReference>